<feature type="compositionally biased region" description="Basic residues" evidence="1">
    <location>
        <begin position="241"/>
        <end position="251"/>
    </location>
</feature>
<proteinExistence type="predicted"/>
<feature type="region of interest" description="Disordered" evidence="1">
    <location>
        <begin position="224"/>
        <end position="264"/>
    </location>
</feature>
<feature type="region of interest" description="Disordered" evidence="1">
    <location>
        <begin position="335"/>
        <end position="379"/>
    </location>
</feature>
<feature type="compositionally biased region" description="Basic and acidic residues" evidence="1">
    <location>
        <begin position="79"/>
        <end position="88"/>
    </location>
</feature>
<evidence type="ECO:0000313" key="2">
    <source>
        <dbReference type="EMBL" id="OAA55825.1"/>
    </source>
</evidence>
<feature type="compositionally biased region" description="Basic residues" evidence="1">
    <location>
        <begin position="164"/>
        <end position="181"/>
    </location>
</feature>
<feature type="compositionally biased region" description="Low complexity" evidence="1">
    <location>
        <begin position="66"/>
        <end position="78"/>
    </location>
</feature>
<feature type="region of interest" description="Disordered" evidence="1">
    <location>
        <begin position="277"/>
        <end position="319"/>
    </location>
</feature>
<gene>
    <name evidence="2" type="ORF">SPI_08032</name>
</gene>
<keyword evidence="3" id="KW-1185">Reference proteome</keyword>
<dbReference type="Proteomes" id="UP000076874">
    <property type="component" value="Unassembled WGS sequence"/>
</dbReference>
<name>A0A162IE31_9HYPO</name>
<dbReference type="EMBL" id="AZHD01000018">
    <property type="protein sequence ID" value="OAA55825.1"/>
    <property type="molecule type" value="Genomic_DNA"/>
</dbReference>
<feature type="region of interest" description="Disordered" evidence="1">
    <location>
        <begin position="133"/>
        <end position="190"/>
    </location>
</feature>
<feature type="region of interest" description="Disordered" evidence="1">
    <location>
        <begin position="32"/>
        <end position="108"/>
    </location>
</feature>
<dbReference type="AlphaFoldDB" id="A0A162IE31"/>
<feature type="compositionally biased region" description="Pro residues" evidence="1">
    <location>
        <begin position="89"/>
        <end position="99"/>
    </location>
</feature>
<feature type="compositionally biased region" description="Low complexity" evidence="1">
    <location>
        <begin position="32"/>
        <end position="48"/>
    </location>
</feature>
<evidence type="ECO:0000256" key="1">
    <source>
        <dbReference type="SAM" id="MobiDB-lite"/>
    </source>
</evidence>
<reference evidence="2 3" key="1">
    <citation type="journal article" date="2016" name="Genome Biol. Evol.">
        <title>Divergent and convergent evolution of fungal pathogenicity.</title>
        <authorList>
            <person name="Shang Y."/>
            <person name="Xiao G."/>
            <person name="Zheng P."/>
            <person name="Cen K."/>
            <person name="Zhan S."/>
            <person name="Wang C."/>
        </authorList>
    </citation>
    <scope>NUCLEOTIDE SEQUENCE [LARGE SCALE GENOMIC DNA]</scope>
    <source>
        <strain evidence="2 3">RCEF 264</strain>
    </source>
</reference>
<protein>
    <submittedName>
        <fullName evidence="2">Uncharacterized protein</fullName>
    </submittedName>
</protein>
<accession>A0A162IE31</accession>
<sequence length="379" mass="42557">MPRWAMSSIFLPSRARPVSRDRISYRLCTSDTCRSRSNSSSRRASFGSAYTPAPFVGPSNDTAPYRVRSVSKTRVSVESNHRYTRPEHQPAPTPTPSTPPTYYDYYVYGDDDAELPRPSAREDARVYNAYHPSVFSSPRAPSSGGGGGSSYISRYQRPGLSGNTRRHHHNSSHHRPRRHNSVAHDAPSSSSTGYYMTTALAAAAGATAVAAVAATPSSSSLSYNHASAAASRNHGGDSRHYGHQNQRRHRSPSTSSSGSKRVRWADETFDMSGRVDWNTHYDRHDTRGRSSRRGEPDLYGDRYDPRDRAPRDATRRRYAEATIRPRRDVGYDVVDGDATRYGRSGYGIRSVEGEDDDYREEVNRRARKARDRSHTRYDW</sequence>
<evidence type="ECO:0000313" key="3">
    <source>
        <dbReference type="Proteomes" id="UP000076874"/>
    </source>
</evidence>
<organism evidence="2 3">
    <name type="scientific">Niveomyces insectorum RCEF 264</name>
    <dbReference type="NCBI Taxonomy" id="1081102"/>
    <lineage>
        <taxon>Eukaryota</taxon>
        <taxon>Fungi</taxon>
        <taxon>Dikarya</taxon>
        <taxon>Ascomycota</taxon>
        <taxon>Pezizomycotina</taxon>
        <taxon>Sordariomycetes</taxon>
        <taxon>Hypocreomycetidae</taxon>
        <taxon>Hypocreales</taxon>
        <taxon>Cordycipitaceae</taxon>
        <taxon>Niveomyces</taxon>
    </lineage>
</organism>
<comment type="caution">
    <text evidence="2">The sequence shown here is derived from an EMBL/GenBank/DDBJ whole genome shotgun (WGS) entry which is preliminary data.</text>
</comment>